<evidence type="ECO:0000256" key="5">
    <source>
        <dbReference type="ARBA" id="ARBA00023242"/>
    </source>
</evidence>
<evidence type="ECO:0000256" key="3">
    <source>
        <dbReference type="ARBA" id="ARBA00022884"/>
    </source>
</evidence>
<dbReference type="SUPFAM" id="SSF54928">
    <property type="entry name" value="RNA-binding domain, RBD"/>
    <property type="match status" value="1"/>
</dbReference>
<dbReference type="PANTHER" id="PTHR15481:SF0">
    <property type="entry name" value="LD23870P-RELATED"/>
    <property type="match status" value="1"/>
</dbReference>
<dbReference type="Proteomes" id="UP001251528">
    <property type="component" value="Unassembled WGS sequence"/>
</dbReference>
<feature type="compositionally biased region" description="Basic and acidic residues" evidence="7">
    <location>
        <begin position="277"/>
        <end position="286"/>
    </location>
</feature>
<feature type="compositionally biased region" description="Basic and acidic residues" evidence="7">
    <location>
        <begin position="55"/>
        <end position="74"/>
    </location>
</feature>
<dbReference type="InterPro" id="IPR035979">
    <property type="entry name" value="RBD_domain_sf"/>
</dbReference>
<dbReference type="AlphaFoldDB" id="A0AAJ0CGI9"/>
<evidence type="ECO:0000256" key="1">
    <source>
        <dbReference type="ARBA" id="ARBA00004123"/>
    </source>
</evidence>
<gene>
    <name evidence="9" type="ORF">QQS21_010150</name>
</gene>
<sequence length="311" mass="34199">MASRSRSPSRGRSRSLTRSMSSRSDVSRSPTRQRRYDSNSPSQSLTPPPRRNGRYRSDSRSRSRGRGRDSRDVSESPLARSTKIVVERLSKNTNEDHLYEIFGEFGTIKDLDLPINRSSGTNRGTAYILFDREADAEAAISHMHEAQVDGATINVSIVLPRRKLSPPPPTARRGANIDPRIPLSGPRGGGPPGRGGGFNSGRGRRRPSPSSRYGPRSDVYRPSSRSLSRSPGGAPPSRGGGSRYRSRSNASYSSRSRSRSPAPRRRGGGGSGAGGSKYDDGDDRWRSRSRSYDSYGRRSRSRSRSPIRGHR</sequence>
<dbReference type="SMART" id="SM00360">
    <property type="entry name" value="RRM"/>
    <property type="match status" value="1"/>
</dbReference>
<evidence type="ECO:0000256" key="4">
    <source>
        <dbReference type="ARBA" id="ARBA00023187"/>
    </source>
</evidence>
<evidence type="ECO:0000256" key="6">
    <source>
        <dbReference type="PROSITE-ProRule" id="PRU00176"/>
    </source>
</evidence>
<keyword evidence="10" id="KW-1185">Reference proteome</keyword>
<evidence type="ECO:0000259" key="8">
    <source>
        <dbReference type="PROSITE" id="PS50102"/>
    </source>
</evidence>
<dbReference type="GO" id="GO:0005654">
    <property type="term" value="C:nucleoplasm"/>
    <property type="evidence" value="ECO:0007669"/>
    <property type="project" value="TreeGrafter"/>
</dbReference>
<evidence type="ECO:0000256" key="2">
    <source>
        <dbReference type="ARBA" id="ARBA00022664"/>
    </source>
</evidence>
<dbReference type="Pfam" id="PF00076">
    <property type="entry name" value="RRM_1"/>
    <property type="match status" value="1"/>
</dbReference>
<dbReference type="GO" id="GO:0000398">
    <property type="term" value="P:mRNA splicing, via spliceosome"/>
    <property type="evidence" value="ECO:0007669"/>
    <property type="project" value="TreeGrafter"/>
</dbReference>
<keyword evidence="4" id="KW-0508">mRNA splicing</keyword>
<dbReference type="Gene3D" id="3.30.70.330">
    <property type="match status" value="1"/>
</dbReference>
<keyword evidence="2" id="KW-0507">mRNA processing</keyword>
<feature type="domain" description="RRM" evidence="8">
    <location>
        <begin position="82"/>
        <end position="160"/>
    </location>
</feature>
<feature type="compositionally biased region" description="Basic residues" evidence="7">
    <location>
        <begin position="297"/>
        <end position="311"/>
    </location>
</feature>
<feature type="compositionally biased region" description="Gly residues" evidence="7">
    <location>
        <begin position="186"/>
        <end position="200"/>
    </location>
</feature>
<dbReference type="InterPro" id="IPR034201">
    <property type="entry name" value="RNPS1_RRM"/>
</dbReference>
<dbReference type="GO" id="GO:0005737">
    <property type="term" value="C:cytoplasm"/>
    <property type="evidence" value="ECO:0007669"/>
    <property type="project" value="TreeGrafter"/>
</dbReference>
<feature type="compositionally biased region" description="Basic residues" evidence="7">
    <location>
        <begin position="256"/>
        <end position="267"/>
    </location>
</feature>
<dbReference type="PANTHER" id="PTHR15481">
    <property type="entry name" value="RIBONUCLEIC ACID BINDING PROTEIN S1"/>
    <property type="match status" value="1"/>
</dbReference>
<dbReference type="EMBL" id="JASWJB010000285">
    <property type="protein sequence ID" value="KAK2592142.1"/>
    <property type="molecule type" value="Genomic_DNA"/>
</dbReference>
<protein>
    <recommendedName>
        <fullName evidence="8">RRM domain-containing protein</fullName>
    </recommendedName>
</protein>
<name>A0AAJ0CGI9_9HYPO</name>
<dbReference type="PROSITE" id="PS50102">
    <property type="entry name" value="RRM"/>
    <property type="match status" value="1"/>
</dbReference>
<feature type="compositionally biased region" description="Low complexity" evidence="7">
    <location>
        <begin position="208"/>
        <end position="237"/>
    </location>
</feature>
<dbReference type="GO" id="GO:0003723">
    <property type="term" value="F:RNA binding"/>
    <property type="evidence" value="ECO:0007669"/>
    <property type="project" value="UniProtKB-UniRule"/>
</dbReference>
<keyword evidence="5" id="KW-0539">Nucleus</keyword>
<comment type="caution">
    <text evidence="9">The sequence shown here is derived from an EMBL/GenBank/DDBJ whole genome shotgun (WGS) entry which is preliminary data.</text>
</comment>
<accession>A0AAJ0CGI9</accession>
<keyword evidence="3 6" id="KW-0694">RNA-binding</keyword>
<evidence type="ECO:0000256" key="7">
    <source>
        <dbReference type="SAM" id="MobiDB-lite"/>
    </source>
</evidence>
<feature type="region of interest" description="Disordered" evidence="7">
    <location>
        <begin position="161"/>
        <end position="311"/>
    </location>
</feature>
<dbReference type="CDD" id="cd12365">
    <property type="entry name" value="RRM_RNPS1"/>
    <property type="match status" value="1"/>
</dbReference>
<dbReference type="InterPro" id="IPR012677">
    <property type="entry name" value="Nucleotide-bd_a/b_plait_sf"/>
</dbReference>
<proteinExistence type="predicted"/>
<reference evidence="9" key="1">
    <citation type="submission" date="2023-06" db="EMBL/GenBank/DDBJ databases">
        <title>Conoideocrella luteorostrata (Hypocreales: Clavicipitaceae), a potential biocontrol fungus for elongate hemlock scale in United States Christmas tree production areas.</title>
        <authorList>
            <person name="Barrett H."/>
            <person name="Lovett B."/>
            <person name="Macias A.M."/>
            <person name="Stajich J.E."/>
            <person name="Kasson M.T."/>
        </authorList>
    </citation>
    <scope>NUCLEOTIDE SEQUENCE</scope>
    <source>
        <strain evidence="9">ARSEF 14590</strain>
    </source>
</reference>
<evidence type="ECO:0000313" key="9">
    <source>
        <dbReference type="EMBL" id="KAK2592142.1"/>
    </source>
</evidence>
<feature type="region of interest" description="Disordered" evidence="7">
    <location>
        <begin position="1"/>
        <end position="79"/>
    </location>
</feature>
<dbReference type="GO" id="GO:0061574">
    <property type="term" value="C:ASAP complex"/>
    <property type="evidence" value="ECO:0007669"/>
    <property type="project" value="TreeGrafter"/>
</dbReference>
<organism evidence="9 10">
    <name type="scientific">Conoideocrella luteorostrata</name>
    <dbReference type="NCBI Taxonomy" id="1105319"/>
    <lineage>
        <taxon>Eukaryota</taxon>
        <taxon>Fungi</taxon>
        <taxon>Dikarya</taxon>
        <taxon>Ascomycota</taxon>
        <taxon>Pezizomycotina</taxon>
        <taxon>Sordariomycetes</taxon>
        <taxon>Hypocreomycetidae</taxon>
        <taxon>Hypocreales</taxon>
        <taxon>Clavicipitaceae</taxon>
        <taxon>Conoideocrella</taxon>
    </lineage>
</organism>
<comment type="subcellular location">
    <subcellularLocation>
        <location evidence="1">Nucleus</location>
    </subcellularLocation>
</comment>
<feature type="compositionally biased region" description="Low complexity" evidence="7">
    <location>
        <begin position="16"/>
        <end position="29"/>
    </location>
</feature>
<dbReference type="InterPro" id="IPR000504">
    <property type="entry name" value="RRM_dom"/>
</dbReference>
<evidence type="ECO:0000313" key="10">
    <source>
        <dbReference type="Proteomes" id="UP001251528"/>
    </source>
</evidence>